<dbReference type="EMBL" id="CP117411">
    <property type="protein sequence ID" value="WCT74643.1"/>
    <property type="molecule type" value="Genomic_DNA"/>
</dbReference>
<dbReference type="SUPFAM" id="SSF50969">
    <property type="entry name" value="YVTN repeat-like/Quinoprotein amine dehydrogenase"/>
    <property type="match status" value="1"/>
</dbReference>
<accession>A0ABY7TN24</accession>
<keyword evidence="3" id="KW-1185">Reference proteome</keyword>
<gene>
    <name evidence="2" type="ORF">PQ455_05280</name>
</gene>
<evidence type="ECO:0000313" key="2">
    <source>
        <dbReference type="EMBL" id="WCT74643.1"/>
    </source>
</evidence>
<evidence type="ECO:0000256" key="1">
    <source>
        <dbReference type="SAM" id="SignalP"/>
    </source>
</evidence>
<sequence length="271" mass="29228">MMIPLLAVLSLAATSPSATSPSAPSLSAEEVRRLPAAEARQGVVAAADAVYAIGNREIGRYAKADGKLLARFAGDAGHFPHMNSCIVHRRELVCAASSFPAVPMWSRVERFDARTLAHLGSREIADAPGSLTWLDWHGGAWWAAFANYDGRGGTPGRDHRETVVVRYDRAFHEIARWHFPNSILDRFAPMSASGGAWGPDGLLYVSGHDRPELYAMRAPAGGGVLELVATIAMPTNGQAIGWDPKDRRILWSITRQGSELVASRIPVVAGR</sequence>
<dbReference type="InterPro" id="IPR011044">
    <property type="entry name" value="Quino_amine_DH_bsu"/>
</dbReference>
<feature type="signal peptide" evidence="1">
    <location>
        <begin position="1"/>
        <end position="20"/>
    </location>
</feature>
<proteinExistence type="predicted"/>
<dbReference type="Proteomes" id="UP001220395">
    <property type="component" value="Chromosome"/>
</dbReference>
<name>A0ABY7TN24_9SPHN</name>
<dbReference type="RefSeq" id="WP_273689843.1">
    <property type="nucleotide sequence ID" value="NZ_CP117411.1"/>
</dbReference>
<protein>
    <recommendedName>
        <fullName evidence="4">WD40 repeat domain-containing protein</fullName>
    </recommendedName>
</protein>
<evidence type="ECO:0008006" key="4">
    <source>
        <dbReference type="Google" id="ProtNLM"/>
    </source>
</evidence>
<evidence type="ECO:0000313" key="3">
    <source>
        <dbReference type="Proteomes" id="UP001220395"/>
    </source>
</evidence>
<reference evidence="2 3" key="1">
    <citation type="submission" date="2023-02" db="EMBL/GenBank/DDBJ databases">
        <title>Genome sequence of Sphingomonas naphthae.</title>
        <authorList>
            <person name="Kim S."/>
            <person name="Heo J."/>
            <person name="Kwon S.-W."/>
        </authorList>
    </citation>
    <scope>NUCLEOTIDE SEQUENCE [LARGE SCALE GENOMIC DNA]</scope>
    <source>
        <strain evidence="2 3">KACC 18716</strain>
    </source>
</reference>
<organism evidence="2 3">
    <name type="scientific">Sphingomonas naphthae</name>
    <dbReference type="NCBI Taxonomy" id="1813468"/>
    <lineage>
        <taxon>Bacteria</taxon>
        <taxon>Pseudomonadati</taxon>
        <taxon>Pseudomonadota</taxon>
        <taxon>Alphaproteobacteria</taxon>
        <taxon>Sphingomonadales</taxon>
        <taxon>Sphingomonadaceae</taxon>
        <taxon>Sphingomonas</taxon>
    </lineage>
</organism>
<keyword evidence="1" id="KW-0732">Signal</keyword>
<feature type="chain" id="PRO_5045505036" description="WD40 repeat domain-containing protein" evidence="1">
    <location>
        <begin position="21"/>
        <end position="271"/>
    </location>
</feature>